<dbReference type="EMBL" id="CACVBM020001192">
    <property type="protein sequence ID" value="CAA7038351.1"/>
    <property type="molecule type" value="Genomic_DNA"/>
</dbReference>
<accession>A0A6D2JP06</accession>
<proteinExistence type="inferred from homology"/>
<evidence type="ECO:0000256" key="2">
    <source>
        <dbReference type="ARBA" id="ARBA00022734"/>
    </source>
</evidence>
<keyword evidence="2" id="KW-0430">Lectin</keyword>
<comment type="similarity">
    <text evidence="1">Belongs to the leguminous lectin family.</text>
</comment>
<dbReference type="Proteomes" id="UP000467841">
    <property type="component" value="Unassembled WGS sequence"/>
</dbReference>
<dbReference type="OrthoDB" id="1001894at2759"/>
<dbReference type="PANTHER" id="PTHR32401">
    <property type="entry name" value="CONCANAVALIN A-LIKE LECTIN FAMILY PROTEIN"/>
    <property type="match status" value="1"/>
</dbReference>
<feature type="chain" id="PRO_5025531191" description="Legume lectin domain-containing protein" evidence="3">
    <location>
        <begin position="22"/>
        <end position="153"/>
    </location>
</feature>
<evidence type="ECO:0000259" key="4">
    <source>
        <dbReference type="Pfam" id="PF00139"/>
    </source>
</evidence>
<protein>
    <recommendedName>
        <fullName evidence="4">Legume lectin domain-containing protein</fullName>
    </recommendedName>
</protein>
<feature type="signal peptide" evidence="3">
    <location>
        <begin position="1"/>
        <end position="21"/>
    </location>
</feature>
<dbReference type="GO" id="GO:0030246">
    <property type="term" value="F:carbohydrate binding"/>
    <property type="evidence" value="ECO:0007669"/>
    <property type="project" value="UniProtKB-KW"/>
</dbReference>
<keyword evidence="3" id="KW-0732">Signal</keyword>
<dbReference type="PANTHER" id="PTHR32401:SF50">
    <property type="entry name" value="OS07G0133000 PROTEIN"/>
    <property type="match status" value="1"/>
</dbReference>
<keyword evidence="6" id="KW-1185">Reference proteome</keyword>
<evidence type="ECO:0000256" key="1">
    <source>
        <dbReference type="ARBA" id="ARBA00007606"/>
    </source>
</evidence>
<dbReference type="Gene3D" id="2.60.120.200">
    <property type="match status" value="1"/>
</dbReference>
<evidence type="ECO:0000313" key="5">
    <source>
        <dbReference type="EMBL" id="CAA7038351.1"/>
    </source>
</evidence>
<sequence>MYVKLLTIVFFLSILYQFKQSSSKILNFTYNGFRRPLTGMTLQGSSTVTPSGLLKLTDSTLQQAGHAFYTRPIRFKDSPNGTVLSFSTTFVFAINPAFPILSAYGMAFVVAPSFRDPFATPSQYLGLFNIINNGNNSNHVFAVRIRHDSSTIQ</sequence>
<gene>
    <name evidence="5" type="ORF">MERR_LOCUS25586</name>
</gene>
<dbReference type="InterPro" id="IPR013320">
    <property type="entry name" value="ConA-like_dom_sf"/>
</dbReference>
<feature type="domain" description="Legume lectin" evidence="4">
    <location>
        <begin position="26"/>
        <end position="143"/>
    </location>
</feature>
<evidence type="ECO:0000313" key="6">
    <source>
        <dbReference type="Proteomes" id="UP000467841"/>
    </source>
</evidence>
<dbReference type="InterPro" id="IPR050258">
    <property type="entry name" value="Leguminous_Lectin"/>
</dbReference>
<dbReference type="AlphaFoldDB" id="A0A6D2JP06"/>
<reference evidence="5" key="1">
    <citation type="submission" date="2020-01" db="EMBL/GenBank/DDBJ databases">
        <authorList>
            <person name="Mishra B."/>
        </authorList>
    </citation>
    <scope>NUCLEOTIDE SEQUENCE [LARGE SCALE GENOMIC DNA]</scope>
</reference>
<comment type="caution">
    <text evidence="5">The sequence shown here is derived from an EMBL/GenBank/DDBJ whole genome shotgun (WGS) entry which is preliminary data.</text>
</comment>
<evidence type="ECO:0000256" key="3">
    <source>
        <dbReference type="SAM" id="SignalP"/>
    </source>
</evidence>
<dbReference type="SUPFAM" id="SSF49899">
    <property type="entry name" value="Concanavalin A-like lectins/glucanases"/>
    <property type="match status" value="1"/>
</dbReference>
<dbReference type="Pfam" id="PF00139">
    <property type="entry name" value="Lectin_legB"/>
    <property type="match status" value="1"/>
</dbReference>
<organism evidence="5 6">
    <name type="scientific">Microthlaspi erraticum</name>
    <dbReference type="NCBI Taxonomy" id="1685480"/>
    <lineage>
        <taxon>Eukaryota</taxon>
        <taxon>Viridiplantae</taxon>
        <taxon>Streptophyta</taxon>
        <taxon>Embryophyta</taxon>
        <taxon>Tracheophyta</taxon>
        <taxon>Spermatophyta</taxon>
        <taxon>Magnoliopsida</taxon>
        <taxon>eudicotyledons</taxon>
        <taxon>Gunneridae</taxon>
        <taxon>Pentapetalae</taxon>
        <taxon>rosids</taxon>
        <taxon>malvids</taxon>
        <taxon>Brassicales</taxon>
        <taxon>Brassicaceae</taxon>
        <taxon>Coluteocarpeae</taxon>
        <taxon>Microthlaspi</taxon>
    </lineage>
</organism>
<name>A0A6D2JP06_9BRAS</name>
<dbReference type="InterPro" id="IPR001220">
    <property type="entry name" value="Legume_lectin_dom"/>
</dbReference>